<dbReference type="EC" id="1.3.-.-" evidence="9"/>
<evidence type="ECO:0000256" key="9">
    <source>
        <dbReference type="HAMAP-Rule" id="MF_00224"/>
    </source>
</evidence>
<keyword evidence="12" id="KW-1185">Reference proteome</keyword>
<evidence type="ECO:0000313" key="11">
    <source>
        <dbReference type="EMBL" id="MBJ7599277.1"/>
    </source>
</evidence>
<gene>
    <name evidence="9" type="primary">pyrD</name>
    <name evidence="11" type="ORF">JF922_14530</name>
</gene>
<proteinExistence type="inferred from homology"/>
<evidence type="ECO:0000256" key="7">
    <source>
        <dbReference type="ARBA" id="ARBA00022975"/>
    </source>
</evidence>
<comment type="subcellular location">
    <subcellularLocation>
        <location evidence="1 9">Cytoplasm</location>
    </subcellularLocation>
</comment>
<feature type="binding site" evidence="9">
    <location>
        <begin position="71"/>
        <end position="75"/>
    </location>
    <ligand>
        <name>substrate</name>
    </ligand>
</feature>
<comment type="cofactor">
    <cofactor evidence="9">
        <name>FMN</name>
        <dbReference type="ChEBI" id="CHEBI:58210"/>
    </cofactor>
    <text evidence="9">Binds 1 FMN per subunit.</text>
</comment>
<dbReference type="GO" id="GO:0004152">
    <property type="term" value="F:dihydroorotate dehydrogenase activity"/>
    <property type="evidence" value="ECO:0007669"/>
    <property type="project" value="UniProtKB-UniRule"/>
</dbReference>
<dbReference type="InterPro" id="IPR033888">
    <property type="entry name" value="DHOD_1B"/>
</dbReference>
<evidence type="ECO:0000256" key="4">
    <source>
        <dbReference type="ARBA" id="ARBA00022490"/>
    </source>
</evidence>
<name>A0A934K2F7_9BACT</name>
<feature type="binding site" evidence="9">
    <location>
        <position position="129"/>
    </location>
    <ligand>
        <name>substrate</name>
    </ligand>
</feature>
<dbReference type="AlphaFoldDB" id="A0A934K2F7"/>
<dbReference type="InterPro" id="IPR013785">
    <property type="entry name" value="Aldolase_TIM"/>
</dbReference>
<dbReference type="Pfam" id="PF01180">
    <property type="entry name" value="DHO_dh"/>
    <property type="match status" value="1"/>
</dbReference>
<evidence type="ECO:0000313" key="12">
    <source>
        <dbReference type="Proteomes" id="UP000612893"/>
    </source>
</evidence>
<dbReference type="InterPro" id="IPR049622">
    <property type="entry name" value="Dihydroorotate_DH_I"/>
</dbReference>
<keyword evidence="8 9" id="KW-0560">Oxidoreductase</keyword>
<keyword evidence="4 9" id="KW-0963">Cytoplasm</keyword>
<comment type="caution">
    <text evidence="11">The sequence shown here is derived from an EMBL/GenBank/DDBJ whole genome shotgun (WGS) entry which is preliminary data.</text>
</comment>
<dbReference type="Gene3D" id="3.20.20.70">
    <property type="entry name" value="Aldolase class I"/>
    <property type="match status" value="1"/>
</dbReference>
<evidence type="ECO:0000256" key="5">
    <source>
        <dbReference type="ARBA" id="ARBA00022630"/>
    </source>
</evidence>
<dbReference type="PANTHER" id="PTHR48109">
    <property type="entry name" value="DIHYDROOROTATE DEHYDROGENASE (QUINONE), MITOCHONDRIAL-RELATED"/>
    <property type="match status" value="1"/>
</dbReference>
<feature type="binding site" evidence="9">
    <location>
        <begin position="245"/>
        <end position="246"/>
    </location>
    <ligand>
        <name>FMN</name>
        <dbReference type="ChEBI" id="CHEBI:58210"/>
    </ligand>
</feature>
<accession>A0A934K2F7</accession>
<dbReference type="InterPro" id="IPR050074">
    <property type="entry name" value="DHO_dehydrogenase"/>
</dbReference>
<comment type="function">
    <text evidence="9">Catalyzes the conversion of dihydroorotate to orotate.</text>
</comment>
<feature type="binding site" evidence="9">
    <location>
        <begin position="267"/>
        <end position="268"/>
    </location>
    <ligand>
        <name>FMN</name>
        <dbReference type="ChEBI" id="CHEBI:58210"/>
    </ligand>
</feature>
<dbReference type="Proteomes" id="UP000612893">
    <property type="component" value="Unassembled WGS sequence"/>
</dbReference>
<evidence type="ECO:0000259" key="10">
    <source>
        <dbReference type="Pfam" id="PF01180"/>
    </source>
</evidence>
<sequence length="299" mass="31017">MRLTVDLSRHVGGIRLTTPVIAASGTFGYGTEVPLLDRSRLGGMVSKGIFLGPRPGTPPPRIVETPSGMLNAIGLQGPGVEALIRDYAAEWSTWDFPVLVNVNGETVDEYGELAARLDGVPGVAGLEVNISCPNVREGGMFFGIDPASAAAVTAAVRRRTRLPVWVKLTPAVSDIGAIARACEEAGADALSAVNTFVGMSFDLRSGQPRLAFRTGGLSGPAIRPLALYLAYQAARAVSIPVVGVGGITRAEDALEFLLAGCAAVQVGTATFVDPNAIGKIVAGLESMLPAREEVPSGLR</sequence>
<comment type="pathway">
    <text evidence="2 9">Pyrimidine metabolism; UMP biosynthesis via de novo pathway.</text>
</comment>
<evidence type="ECO:0000256" key="2">
    <source>
        <dbReference type="ARBA" id="ARBA00004725"/>
    </source>
</evidence>
<evidence type="ECO:0000256" key="1">
    <source>
        <dbReference type="ARBA" id="ARBA00004496"/>
    </source>
</evidence>
<dbReference type="HAMAP" id="MF_00224">
    <property type="entry name" value="DHO_dh_type1"/>
    <property type="match status" value="1"/>
</dbReference>
<dbReference type="PIRSF" id="PIRSF000164">
    <property type="entry name" value="DHO_oxidase"/>
    <property type="match status" value="1"/>
</dbReference>
<comment type="catalytic activity">
    <reaction evidence="9">
        <text>(S)-dihydroorotate + A = orotate + AH2</text>
        <dbReference type="Rhea" id="RHEA:18073"/>
        <dbReference type="ChEBI" id="CHEBI:13193"/>
        <dbReference type="ChEBI" id="CHEBI:17499"/>
        <dbReference type="ChEBI" id="CHEBI:30839"/>
        <dbReference type="ChEBI" id="CHEBI:30864"/>
    </reaction>
</comment>
<organism evidence="11 12">
    <name type="scientific">Candidatus Nephthysia bennettiae</name>
    <dbReference type="NCBI Taxonomy" id="3127016"/>
    <lineage>
        <taxon>Bacteria</taxon>
        <taxon>Bacillati</taxon>
        <taxon>Candidatus Dormiibacterota</taxon>
        <taxon>Candidatus Dormibacteria</taxon>
        <taxon>Candidatus Dormibacterales</taxon>
        <taxon>Candidatus Dormibacteraceae</taxon>
        <taxon>Candidatus Nephthysia</taxon>
    </lineage>
</organism>
<keyword evidence="7 9" id="KW-0665">Pyrimidine biosynthesis</keyword>
<feature type="binding site" evidence="9">
    <location>
        <position position="193"/>
    </location>
    <ligand>
        <name>FMN</name>
        <dbReference type="ChEBI" id="CHEBI:58210"/>
    </ligand>
</feature>
<evidence type="ECO:0000256" key="3">
    <source>
        <dbReference type="ARBA" id="ARBA00008008"/>
    </source>
</evidence>
<dbReference type="GO" id="GO:0005737">
    <property type="term" value="C:cytoplasm"/>
    <property type="evidence" value="ECO:0007669"/>
    <property type="project" value="UniProtKB-SubCell"/>
</dbReference>
<evidence type="ECO:0000256" key="6">
    <source>
        <dbReference type="ARBA" id="ARBA00022643"/>
    </source>
</evidence>
<dbReference type="EMBL" id="JAEKNR010000145">
    <property type="protein sequence ID" value="MBJ7599277.1"/>
    <property type="molecule type" value="Genomic_DNA"/>
</dbReference>
<dbReference type="InterPro" id="IPR024920">
    <property type="entry name" value="Dihydroorotate_DH_1"/>
</dbReference>
<dbReference type="CDD" id="cd04740">
    <property type="entry name" value="DHOD_1B_like"/>
    <property type="match status" value="1"/>
</dbReference>
<feature type="active site" description="Nucleophile" evidence="9">
    <location>
        <position position="132"/>
    </location>
</feature>
<feature type="binding site" evidence="9">
    <location>
        <position position="101"/>
    </location>
    <ligand>
        <name>FMN</name>
        <dbReference type="ChEBI" id="CHEBI:58210"/>
    </ligand>
</feature>
<feature type="domain" description="Dihydroorotate dehydrogenase catalytic" evidence="10">
    <location>
        <begin position="7"/>
        <end position="288"/>
    </location>
</feature>
<dbReference type="NCBIfam" id="TIGR01037">
    <property type="entry name" value="pyrD_sub1_fam"/>
    <property type="match status" value="1"/>
</dbReference>
<dbReference type="NCBIfam" id="NF005574">
    <property type="entry name" value="PRK07259.1"/>
    <property type="match status" value="1"/>
</dbReference>
<feature type="binding site" evidence="9">
    <location>
        <begin position="47"/>
        <end position="48"/>
    </location>
    <ligand>
        <name>FMN</name>
        <dbReference type="ChEBI" id="CHEBI:58210"/>
    </ligand>
</feature>
<dbReference type="SUPFAM" id="SSF51395">
    <property type="entry name" value="FMN-linked oxidoreductases"/>
    <property type="match status" value="1"/>
</dbReference>
<feature type="binding site" evidence="9">
    <location>
        <position position="129"/>
    </location>
    <ligand>
        <name>FMN</name>
        <dbReference type="ChEBI" id="CHEBI:58210"/>
    </ligand>
</feature>
<feature type="binding site" evidence="9">
    <location>
        <position position="167"/>
    </location>
    <ligand>
        <name>FMN</name>
        <dbReference type="ChEBI" id="CHEBI:58210"/>
    </ligand>
</feature>
<comment type="similarity">
    <text evidence="3 9">Belongs to the dihydroorotate dehydrogenase family. Type 1 subfamily.</text>
</comment>
<keyword evidence="6 9" id="KW-0288">FMN</keyword>
<keyword evidence="5 9" id="KW-0285">Flavoprotein</keyword>
<protein>
    <recommendedName>
        <fullName evidence="9">Dihydroorotate dehydrogenase</fullName>
        <shortName evidence="9">DHOD</shortName>
        <shortName evidence="9">DHODase</shortName>
        <shortName evidence="9">DHOdehase</shortName>
        <ecNumber evidence="9">1.3.-.-</ecNumber>
    </recommendedName>
</protein>
<feature type="binding site" evidence="9">
    <location>
        <position position="219"/>
    </location>
    <ligand>
        <name>FMN</name>
        <dbReference type="ChEBI" id="CHEBI:58210"/>
    </ligand>
</feature>
<feature type="binding site" evidence="9">
    <location>
        <begin position="194"/>
        <end position="195"/>
    </location>
    <ligand>
        <name>substrate</name>
    </ligand>
</feature>
<feature type="binding site" evidence="9">
    <location>
        <position position="24"/>
    </location>
    <ligand>
        <name>FMN</name>
        <dbReference type="ChEBI" id="CHEBI:58210"/>
    </ligand>
</feature>
<dbReference type="InterPro" id="IPR012135">
    <property type="entry name" value="Dihydroorotate_DH_1_2"/>
</dbReference>
<dbReference type="PANTHER" id="PTHR48109:SF1">
    <property type="entry name" value="DIHYDROOROTATE DEHYDROGENASE (FUMARATE)"/>
    <property type="match status" value="1"/>
</dbReference>
<feature type="binding site" evidence="9">
    <location>
        <position position="47"/>
    </location>
    <ligand>
        <name>substrate</name>
    </ligand>
</feature>
<evidence type="ECO:0000256" key="8">
    <source>
        <dbReference type="ARBA" id="ARBA00023002"/>
    </source>
</evidence>
<reference evidence="11" key="1">
    <citation type="submission" date="2020-10" db="EMBL/GenBank/DDBJ databases">
        <title>Ca. Dormibacterota MAGs.</title>
        <authorList>
            <person name="Montgomery K."/>
        </authorList>
    </citation>
    <scope>NUCLEOTIDE SEQUENCE [LARGE SCALE GENOMIC DNA]</scope>
    <source>
        <strain evidence="11">SC8812_S17_10</strain>
    </source>
</reference>
<dbReference type="InterPro" id="IPR005720">
    <property type="entry name" value="Dihydroorotate_DH_cat"/>
</dbReference>
<dbReference type="GO" id="GO:0044205">
    <property type="term" value="P:'de novo' UMP biosynthetic process"/>
    <property type="evidence" value="ECO:0007669"/>
    <property type="project" value="UniProtKB-UniRule"/>
</dbReference>